<accession>A0ABV6UXS8</accession>
<comment type="function">
    <text evidence="9">Part of the ABC transporter complex LsrABCD involved in autoinducer 2 (AI-2) import. Probably responsible for the translocation of the substrate across the membrane.</text>
</comment>
<evidence type="ECO:0000256" key="4">
    <source>
        <dbReference type="ARBA" id="ARBA00022475"/>
    </source>
</evidence>
<dbReference type="EMBL" id="JBHEZZ010000028">
    <property type="protein sequence ID" value="MFC1406277.1"/>
    <property type="molecule type" value="Genomic_DNA"/>
</dbReference>
<comment type="subcellular location">
    <subcellularLocation>
        <location evidence="1">Cell membrane</location>
        <topology evidence="1">Multi-pass membrane protein</topology>
    </subcellularLocation>
</comment>
<feature type="transmembrane region" description="Helical" evidence="12">
    <location>
        <begin position="179"/>
        <end position="202"/>
    </location>
</feature>
<evidence type="ECO:0000256" key="9">
    <source>
        <dbReference type="ARBA" id="ARBA00025439"/>
    </source>
</evidence>
<sequence>MTQPVTAEESTADRSHGAGPRGRAWRRRLMRDELGVSLVLVLLVAAAGIAHPAFVHKDNLLSIAQNSSYVGLMAVGMVFALAMREVDLSVGGTYTLCLVVGAVLIRDGTDPWLSLLVTLPLAALLGAFNGLVTTVLEIPSFIVTLGTAMLYRGMALALADGRQISNLPAGNSFFTVLGGTVLSVPTSVWVLLVALIVFTVVLTRTRFGAQVRAIGSNPEAARFSGLPITRTRIKALALTGLMSGVAGALALAFFIAGDPTVGQGYELTAIAACIIGGTSLAGGRGSVPGAVFGSLILSVVAAALVFFQVPINWTTFATGAVILLAVALDSALRRSRGVGLKQGAAAVVSRLFRRSA</sequence>
<dbReference type="InterPro" id="IPR001851">
    <property type="entry name" value="ABC_transp_permease"/>
</dbReference>
<comment type="subunit">
    <text evidence="2">The complex is composed of two ATP-binding proteins (LsrA), two transmembrane proteins (LsrC and LsrD) and a solute-binding protein (LsrB).</text>
</comment>
<dbReference type="RefSeq" id="WP_084714603.1">
    <property type="nucleotide sequence ID" value="NZ_JBHEZZ010000028.1"/>
</dbReference>
<organism evidence="13 14">
    <name type="scientific">Streptacidiphilus cavernicola</name>
    <dbReference type="NCBI Taxonomy" id="3342716"/>
    <lineage>
        <taxon>Bacteria</taxon>
        <taxon>Bacillati</taxon>
        <taxon>Actinomycetota</taxon>
        <taxon>Actinomycetes</taxon>
        <taxon>Kitasatosporales</taxon>
        <taxon>Streptomycetaceae</taxon>
        <taxon>Streptacidiphilus</taxon>
    </lineage>
</organism>
<evidence type="ECO:0000313" key="13">
    <source>
        <dbReference type="EMBL" id="MFC1406277.1"/>
    </source>
</evidence>
<keyword evidence="3" id="KW-0813">Transport</keyword>
<feature type="transmembrane region" description="Helical" evidence="12">
    <location>
        <begin position="262"/>
        <end position="282"/>
    </location>
</feature>
<feature type="transmembrane region" description="Helical" evidence="12">
    <location>
        <begin position="235"/>
        <end position="256"/>
    </location>
</feature>
<dbReference type="CDD" id="cd06579">
    <property type="entry name" value="TM_PBP1_transp_AraH_like"/>
    <property type="match status" value="1"/>
</dbReference>
<keyword evidence="5" id="KW-0997">Cell inner membrane</keyword>
<evidence type="ECO:0000256" key="8">
    <source>
        <dbReference type="ARBA" id="ARBA00023136"/>
    </source>
</evidence>
<evidence type="ECO:0000256" key="11">
    <source>
        <dbReference type="SAM" id="MobiDB-lite"/>
    </source>
</evidence>
<evidence type="ECO:0000256" key="7">
    <source>
        <dbReference type="ARBA" id="ARBA00022989"/>
    </source>
</evidence>
<feature type="transmembrane region" description="Helical" evidence="12">
    <location>
        <begin position="138"/>
        <end position="159"/>
    </location>
</feature>
<comment type="caution">
    <text evidence="13">The sequence shown here is derived from an EMBL/GenBank/DDBJ whole genome shotgun (WGS) entry which is preliminary data.</text>
</comment>
<dbReference type="Proteomes" id="UP001592528">
    <property type="component" value="Unassembled WGS sequence"/>
</dbReference>
<feature type="transmembrane region" description="Helical" evidence="12">
    <location>
        <begin position="313"/>
        <end position="332"/>
    </location>
</feature>
<evidence type="ECO:0000256" key="12">
    <source>
        <dbReference type="SAM" id="Phobius"/>
    </source>
</evidence>
<dbReference type="PANTHER" id="PTHR32196">
    <property type="entry name" value="ABC TRANSPORTER PERMEASE PROTEIN YPHD-RELATED-RELATED"/>
    <property type="match status" value="1"/>
</dbReference>
<reference evidence="13 14" key="1">
    <citation type="submission" date="2024-09" db="EMBL/GenBank/DDBJ databases">
        <authorList>
            <person name="Lee S.D."/>
        </authorList>
    </citation>
    <scope>NUCLEOTIDE SEQUENCE [LARGE SCALE GENOMIC DNA]</scope>
    <source>
        <strain evidence="13 14">N1-5</strain>
    </source>
</reference>
<keyword evidence="6 12" id="KW-0812">Transmembrane</keyword>
<feature type="transmembrane region" description="Helical" evidence="12">
    <location>
        <begin position="88"/>
        <end position="106"/>
    </location>
</feature>
<evidence type="ECO:0000256" key="2">
    <source>
        <dbReference type="ARBA" id="ARBA00011262"/>
    </source>
</evidence>
<evidence type="ECO:0000256" key="1">
    <source>
        <dbReference type="ARBA" id="ARBA00004651"/>
    </source>
</evidence>
<dbReference type="Pfam" id="PF02653">
    <property type="entry name" value="BPD_transp_2"/>
    <property type="match status" value="1"/>
</dbReference>
<name>A0ABV6UXS8_9ACTN</name>
<gene>
    <name evidence="13" type="ORF">ACEZDJ_33780</name>
</gene>
<evidence type="ECO:0000256" key="3">
    <source>
        <dbReference type="ARBA" id="ARBA00022448"/>
    </source>
</evidence>
<keyword evidence="8 12" id="KW-0472">Membrane</keyword>
<dbReference type="PANTHER" id="PTHR32196:SF29">
    <property type="entry name" value="AUTOINDUCER 2 IMPORT SYSTEM PERMEASE PROTEIN LSRC"/>
    <property type="match status" value="1"/>
</dbReference>
<feature type="transmembrane region" description="Helical" evidence="12">
    <location>
        <begin position="112"/>
        <end position="131"/>
    </location>
</feature>
<evidence type="ECO:0000313" key="14">
    <source>
        <dbReference type="Proteomes" id="UP001592528"/>
    </source>
</evidence>
<keyword evidence="7 12" id="KW-1133">Transmembrane helix</keyword>
<protein>
    <recommendedName>
        <fullName evidence="10">Autoinducer 2 import system permease protein LsrC</fullName>
    </recommendedName>
</protein>
<evidence type="ECO:0000256" key="10">
    <source>
        <dbReference type="ARBA" id="ARBA00039382"/>
    </source>
</evidence>
<evidence type="ECO:0000256" key="6">
    <source>
        <dbReference type="ARBA" id="ARBA00022692"/>
    </source>
</evidence>
<proteinExistence type="predicted"/>
<keyword evidence="14" id="KW-1185">Reference proteome</keyword>
<feature type="transmembrane region" description="Helical" evidence="12">
    <location>
        <begin position="289"/>
        <end position="307"/>
    </location>
</feature>
<feature type="transmembrane region" description="Helical" evidence="12">
    <location>
        <begin position="60"/>
        <end position="81"/>
    </location>
</feature>
<keyword evidence="4" id="KW-1003">Cell membrane</keyword>
<feature type="transmembrane region" description="Helical" evidence="12">
    <location>
        <begin position="34"/>
        <end position="54"/>
    </location>
</feature>
<feature type="region of interest" description="Disordered" evidence="11">
    <location>
        <begin position="1"/>
        <end position="21"/>
    </location>
</feature>
<evidence type="ECO:0000256" key="5">
    <source>
        <dbReference type="ARBA" id="ARBA00022519"/>
    </source>
</evidence>